<evidence type="ECO:0000256" key="1">
    <source>
        <dbReference type="SAM" id="MobiDB-lite"/>
    </source>
</evidence>
<comment type="caution">
    <text evidence="2">The sequence shown here is derived from an EMBL/GenBank/DDBJ whole genome shotgun (WGS) entry which is preliminary data.</text>
</comment>
<evidence type="ECO:0000313" key="3">
    <source>
        <dbReference type="Proteomes" id="UP001371456"/>
    </source>
</evidence>
<dbReference type="AlphaFoldDB" id="A0AAN8UAW1"/>
<sequence>MGGRKELADLTNSTKSSSVRESKLRQSTKKGHVHELFSQGSWISSWYNQHRYLIKPCSKNILLIQFSFVINISPRKLNKALYPSGKVARTDLYDQVRCLSFSLCAASPKLVKPRYISWLDDSVLDFSLICNTYPFKALMGTTFN</sequence>
<dbReference type="Proteomes" id="UP001371456">
    <property type="component" value="Unassembled WGS sequence"/>
</dbReference>
<dbReference type="EMBL" id="JBANQN010000001">
    <property type="protein sequence ID" value="KAK6803060.1"/>
    <property type="molecule type" value="Genomic_DNA"/>
</dbReference>
<name>A0AAN8UAW1_SOLBU</name>
<keyword evidence="3" id="KW-1185">Reference proteome</keyword>
<gene>
    <name evidence="2" type="ORF">RDI58_000844</name>
</gene>
<reference evidence="2 3" key="1">
    <citation type="submission" date="2024-02" db="EMBL/GenBank/DDBJ databases">
        <title>de novo genome assembly of Solanum bulbocastanum strain 11H21.</title>
        <authorList>
            <person name="Hosaka A.J."/>
        </authorList>
    </citation>
    <scope>NUCLEOTIDE SEQUENCE [LARGE SCALE GENOMIC DNA]</scope>
    <source>
        <tissue evidence="2">Young leaves</tissue>
    </source>
</reference>
<organism evidence="2 3">
    <name type="scientific">Solanum bulbocastanum</name>
    <name type="common">Wild potato</name>
    <dbReference type="NCBI Taxonomy" id="147425"/>
    <lineage>
        <taxon>Eukaryota</taxon>
        <taxon>Viridiplantae</taxon>
        <taxon>Streptophyta</taxon>
        <taxon>Embryophyta</taxon>
        <taxon>Tracheophyta</taxon>
        <taxon>Spermatophyta</taxon>
        <taxon>Magnoliopsida</taxon>
        <taxon>eudicotyledons</taxon>
        <taxon>Gunneridae</taxon>
        <taxon>Pentapetalae</taxon>
        <taxon>asterids</taxon>
        <taxon>lamiids</taxon>
        <taxon>Solanales</taxon>
        <taxon>Solanaceae</taxon>
        <taxon>Solanoideae</taxon>
        <taxon>Solaneae</taxon>
        <taxon>Solanum</taxon>
    </lineage>
</organism>
<feature type="region of interest" description="Disordered" evidence="1">
    <location>
        <begin position="1"/>
        <end position="27"/>
    </location>
</feature>
<accession>A0AAN8UAW1</accession>
<protein>
    <submittedName>
        <fullName evidence="2">Uncharacterized protein</fullName>
    </submittedName>
</protein>
<evidence type="ECO:0000313" key="2">
    <source>
        <dbReference type="EMBL" id="KAK6803060.1"/>
    </source>
</evidence>
<proteinExistence type="predicted"/>